<gene>
    <name evidence="1" type="ORF">TIFTF001_038870</name>
</gene>
<evidence type="ECO:0000313" key="1">
    <source>
        <dbReference type="EMBL" id="GMN69823.1"/>
    </source>
</evidence>
<comment type="caution">
    <text evidence="1">The sequence shown here is derived from an EMBL/GenBank/DDBJ whole genome shotgun (WGS) entry which is preliminary data.</text>
</comment>
<sequence>MLLLFPPGLVWVNLKLTQLQPWSGRDCLVCLGSCSGMSNFGRCLVVGPNSVVQEPQELSAKAGVLGPAKARPILIGAWSWDLTPWSGNHRSCLQRQMYQSSDKNLHIEF</sequence>
<evidence type="ECO:0000313" key="2">
    <source>
        <dbReference type="Proteomes" id="UP001187192"/>
    </source>
</evidence>
<organism evidence="1 2">
    <name type="scientific">Ficus carica</name>
    <name type="common">Common fig</name>
    <dbReference type="NCBI Taxonomy" id="3494"/>
    <lineage>
        <taxon>Eukaryota</taxon>
        <taxon>Viridiplantae</taxon>
        <taxon>Streptophyta</taxon>
        <taxon>Embryophyta</taxon>
        <taxon>Tracheophyta</taxon>
        <taxon>Spermatophyta</taxon>
        <taxon>Magnoliopsida</taxon>
        <taxon>eudicotyledons</taxon>
        <taxon>Gunneridae</taxon>
        <taxon>Pentapetalae</taxon>
        <taxon>rosids</taxon>
        <taxon>fabids</taxon>
        <taxon>Rosales</taxon>
        <taxon>Moraceae</taxon>
        <taxon>Ficeae</taxon>
        <taxon>Ficus</taxon>
    </lineage>
</organism>
<dbReference type="AlphaFoldDB" id="A0AA88E9Q3"/>
<keyword evidence="2" id="KW-1185">Reference proteome</keyword>
<reference evidence="1" key="1">
    <citation type="submission" date="2023-07" db="EMBL/GenBank/DDBJ databases">
        <title>draft genome sequence of fig (Ficus carica).</title>
        <authorList>
            <person name="Takahashi T."/>
            <person name="Nishimura K."/>
        </authorList>
    </citation>
    <scope>NUCLEOTIDE SEQUENCE</scope>
</reference>
<protein>
    <submittedName>
        <fullName evidence="1">Uncharacterized protein</fullName>
    </submittedName>
</protein>
<dbReference type="Proteomes" id="UP001187192">
    <property type="component" value="Unassembled WGS sequence"/>
</dbReference>
<proteinExistence type="predicted"/>
<dbReference type="EMBL" id="BTGU01000945">
    <property type="protein sequence ID" value="GMN69823.1"/>
    <property type="molecule type" value="Genomic_DNA"/>
</dbReference>
<accession>A0AA88E9Q3</accession>
<name>A0AA88E9Q3_FICCA</name>